<comment type="caution">
    <text evidence="1">The sequence shown here is derived from an EMBL/GenBank/DDBJ whole genome shotgun (WGS) entry which is preliminary data.</text>
</comment>
<organism evidence="1 2">
    <name type="scientific">Cardiocondyla obscurior</name>
    <dbReference type="NCBI Taxonomy" id="286306"/>
    <lineage>
        <taxon>Eukaryota</taxon>
        <taxon>Metazoa</taxon>
        <taxon>Ecdysozoa</taxon>
        <taxon>Arthropoda</taxon>
        <taxon>Hexapoda</taxon>
        <taxon>Insecta</taxon>
        <taxon>Pterygota</taxon>
        <taxon>Neoptera</taxon>
        <taxon>Endopterygota</taxon>
        <taxon>Hymenoptera</taxon>
        <taxon>Apocrita</taxon>
        <taxon>Aculeata</taxon>
        <taxon>Formicoidea</taxon>
        <taxon>Formicidae</taxon>
        <taxon>Myrmicinae</taxon>
        <taxon>Cardiocondyla</taxon>
    </lineage>
</organism>
<evidence type="ECO:0000313" key="1">
    <source>
        <dbReference type="EMBL" id="KAL0125316.1"/>
    </source>
</evidence>
<dbReference type="EMBL" id="JADYXP020000004">
    <property type="protein sequence ID" value="KAL0125316.1"/>
    <property type="molecule type" value="Genomic_DNA"/>
</dbReference>
<dbReference type="Proteomes" id="UP001430953">
    <property type="component" value="Unassembled WGS sequence"/>
</dbReference>
<keyword evidence="2" id="KW-1185">Reference proteome</keyword>
<protein>
    <submittedName>
        <fullName evidence="1">Uncharacterized protein</fullName>
    </submittedName>
</protein>
<evidence type="ECO:0000313" key="2">
    <source>
        <dbReference type="Proteomes" id="UP001430953"/>
    </source>
</evidence>
<sequence>MSLNAISGSTIENALEYHKARLIESPPAFMEFSRRISLPLPPRIVLEKRSRLRKAIGGEVPSMQEITSWTSRKWRDKRNDPLGRTDIAL</sequence>
<name>A0AAW2GAT5_9HYME</name>
<accession>A0AAW2GAT5</accession>
<dbReference type="AlphaFoldDB" id="A0AAW2GAT5"/>
<proteinExistence type="predicted"/>
<gene>
    <name evidence="1" type="ORF">PUN28_004445</name>
</gene>
<reference evidence="1 2" key="1">
    <citation type="submission" date="2023-03" db="EMBL/GenBank/DDBJ databases">
        <title>High recombination rates correlate with genetic variation in Cardiocondyla obscurior ants.</title>
        <authorList>
            <person name="Errbii M."/>
        </authorList>
    </citation>
    <scope>NUCLEOTIDE SEQUENCE [LARGE SCALE GENOMIC DNA]</scope>
    <source>
        <strain evidence="1">Alpha-2009</strain>
        <tissue evidence="1">Whole body</tissue>
    </source>
</reference>